<sequence>MSLLIVRHGETQLNVARTLQPADTPLSPRGRAQARAVGERLRELGVAQILSSDLPRALQTAEAIAAATGAPIETTPLLQERNYGDWRGRRYDELGLDPLVMEEAPPGGESGPAFRQRVALAFARAVQLGAPLDGHLAVVTHGLVIRAMAGQHLRLPTDRPTVLRFDNTSLTTVSCHAPHDVELLDCTRHLEGLPTPGGGLSGG</sequence>
<name>A0A0G3BDQ3_9BURK</name>
<accession>A0A0G3BDQ3</accession>
<proteinExistence type="predicted"/>
<gene>
    <name evidence="4" type="ORF">AAW51_0726</name>
</gene>
<dbReference type="GO" id="GO:0045820">
    <property type="term" value="P:negative regulation of glycolytic process"/>
    <property type="evidence" value="ECO:0007669"/>
    <property type="project" value="TreeGrafter"/>
</dbReference>
<dbReference type="PATRIC" id="fig|413882.6.peg.769"/>
<dbReference type="CDD" id="cd07067">
    <property type="entry name" value="HP_PGM_like"/>
    <property type="match status" value="1"/>
</dbReference>
<dbReference type="KEGG" id="pbh:AAW51_0726"/>
<dbReference type="AlphaFoldDB" id="A0A0G3BDQ3"/>
<dbReference type="OrthoDB" id="9781415at2"/>
<dbReference type="RefSeq" id="WP_053013302.1">
    <property type="nucleotide sequence ID" value="NZ_CP011371.1"/>
</dbReference>
<reference evidence="4 5" key="1">
    <citation type="submission" date="2015-05" db="EMBL/GenBank/DDBJ databases">
        <authorList>
            <person name="Tang B."/>
            <person name="Yu Y."/>
        </authorList>
    </citation>
    <scope>NUCLEOTIDE SEQUENCE [LARGE SCALE GENOMIC DNA]</scope>
    <source>
        <strain evidence="4 5">DSM 7029</strain>
    </source>
</reference>
<dbReference type="InterPro" id="IPR013078">
    <property type="entry name" value="His_Pase_superF_clade-1"/>
</dbReference>
<dbReference type="GO" id="GO:0043456">
    <property type="term" value="P:regulation of pentose-phosphate shunt"/>
    <property type="evidence" value="ECO:0007669"/>
    <property type="project" value="TreeGrafter"/>
</dbReference>
<feature type="active site" description="Proton donor/acceptor" evidence="2">
    <location>
        <position position="80"/>
    </location>
</feature>
<dbReference type="InterPro" id="IPR001345">
    <property type="entry name" value="PG/BPGM_mutase_AS"/>
</dbReference>
<dbReference type="PANTHER" id="PTHR46517">
    <property type="entry name" value="FRUCTOSE-2,6-BISPHOSPHATASE TIGAR"/>
    <property type="match status" value="1"/>
</dbReference>
<keyword evidence="5" id="KW-1185">Reference proteome</keyword>
<feature type="active site" description="Tele-phosphohistidine intermediate" evidence="2">
    <location>
        <position position="8"/>
    </location>
</feature>
<dbReference type="EMBL" id="CP011371">
    <property type="protein sequence ID" value="AKJ27417.1"/>
    <property type="molecule type" value="Genomic_DNA"/>
</dbReference>
<dbReference type="STRING" id="413882.AAW51_0726"/>
<dbReference type="SUPFAM" id="SSF53254">
    <property type="entry name" value="Phosphoglycerate mutase-like"/>
    <property type="match status" value="1"/>
</dbReference>
<dbReference type="InterPro" id="IPR029033">
    <property type="entry name" value="His_PPase_superfam"/>
</dbReference>
<dbReference type="Gene3D" id="3.40.50.1240">
    <property type="entry name" value="Phosphoglycerate mutase-like"/>
    <property type="match status" value="1"/>
</dbReference>
<evidence type="ECO:0000313" key="5">
    <source>
        <dbReference type="Proteomes" id="UP000035352"/>
    </source>
</evidence>
<evidence type="ECO:0000313" key="4">
    <source>
        <dbReference type="EMBL" id="AKJ27417.1"/>
    </source>
</evidence>
<dbReference type="PROSITE" id="PS00175">
    <property type="entry name" value="PG_MUTASE"/>
    <property type="match status" value="1"/>
</dbReference>
<keyword evidence="1" id="KW-0378">Hydrolase</keyword>
<evidence type="ECO:0000256" key="1">
    <source>
        <dbReference type="ARBA" id="ARBA00022801"/>
    </source>
</evidence>
<dbReference type="GO" id="GO:0004331">
    <property type="term" value="F:fructose-2,6-bisphosphate 2-phosphatase activity"/>
    <property type="evidence" value="ECO:0007669"/>
    <property type="project" value="TreeGrafter"/>
</dbReference>
<feature type="binding site" evidence="3">
    <location>
        <begin position="80"/>
        <end position="83"/>
    </location>
    <ligand>
        <name>substrate</name>
    </ligand>
</feature>
<dbReference type="Proteomes" id="UP000035352">
    <property type="component" value="Chromosome"/>
</dbReference>
<feature type="binding site" evidence="3">
    <location>
        <position position="56"/>
    </location>
    <ligand>
        <name>substrate</name>
    </ligand>
</feature>
<dbReference type="InterPro" id="IPR051695">
    <property type="entry name" value="Phosphoglycerate_Mutase"/>
</dbReference>
<evidence type="ECO:0000256" key="2">
    <source>
        <dbReference type="PIRSR" id="PIRSR613078-1"/>
    </source>
</evidence>
<dbReference type="GO" id="GO:0005829">
    <property type="term" value="C:cytosol"/>
    <property type="evidence" value="ECO:0007669"/>
    <property type="project" value="TreeGrafter"/>
</dbReference>
<dbReference type="SMART" id="SM00855">
    <property type="entry name" value="PGAM"/>
    <property type="match status" value="1"/>
</dbReference>
<evidence type="ECO:0000256" key="3">
    <source>
        <dbReference type="PIRSR" id="PIRSR613078-2"/>
    </source>
</evidence>
<feature type="binding site" evidence="3">
    <location>
        <begin position="7"/>
        <end position="14"/>
    </location>
    <ligand>
        <name>substrate</name>
    </ligand>
</feature>
<organism evidence="4 5">
    <name type="scientific">Caldimonas brevitalea</name>
    <dbReference type="NCBI Taxonomy" id="413882"/>
    <lineage>
        <taxon>Bacteria</taxon>
        <taxon>Pseudomonadati</taxon>
        <taxon>Pseudomonadota</taxon>
        <taxon>Betaproteobacteria</taxon>
        <taxon>Burkholderiales</taxon>
        <taxon>Sphaerotilaceae</taxon>
        <taxon>Caldimonas</taxon>
    </lineage>
</organism>
<dbReference type="PANTHER" id="PTHR46517:SF1">
    <property type="entry name" value="FRUCTOSE-2,6-BISPHOSPHATASE TIGAR"/>
    <property type="match status" value="1"/>
</dbReference>
<dbReference type="Pfam" id="PF00300">
    <property type="entry name" value="His_Phos_1"/>
    <property type="match status" value="1"/>
</dbReference>
<protein>
    <submittedName>
        <fullName evidence="4">Phosphoglycerate mutase family</fullName>
    </submittedName>
</protein>